<evidence type="ECO:0000256" key="5">
    <source>
        <dbReference type="ARBA" id="ARBA00022490"/>
    </source>
</evidence>
<evidence type="ECO:0000256" key="8">
    <source>
        <dbReference type="ARBA" id="ARBA00022927"/>
    </source>
</evidence>
<dbReference type="Pfam" id="PF07718">
    <property type="entry name" value="Coatamer_beta_C"/>
    <property type="match status" value="1"/>
</dbReference>
<dbReference type="OrthoDB" id="10261439at2759"/>
<dbReference type="AlphaFoldDB" id="A0A8J4UVL7"/>
<evidence type="ECO:0000259" key="15">
    <source>
        <dbReference type="Pfam" id="PF01602"/>
    </source>
</evidence>
<dbReference type="Pfam" id="PF01602">
    <property type="entry name" value="Adaptin_N"/>
    <property type="match status" value="1"/>
</dbReference>
<dbReference type="InterPro" id="IPR016460">
    <property type="entry name" value="COPB1"/>
</dbReference>
<dbReference type="GO" id="GO:0005198">
    <property type="term" value="F:structural molecule activity"/>
    <property type="evidence" value="ECO:0007669"/>
    <property type="project" value="InterPro"/>
</dbReference>
<comment type="caution">
    <text evidence="18">The sequence shown here is derived from an EMBL/GenBank/DDBJ whole genome shotgun (WGS) entry which is preliminary data.</text>
</comment>
<dbReference type="InterPro" id="IPR029446">
    <property type="entry name" value="COPB1_appendage_platform_dom"/>
</dbReference>
<evidence type="ECO:0000256" key="14">
    <source>
        <dbReference type="PIRNR" id="PIRNR005727"/>
    </source>
</evidence>
<feature type="domain" description="Coatomer beta subunit C-terminal" evidence="16">
    <location>
        <begin position="638"/>
        <end position="772"/>
    </location>
</feature>
<protein>
    <recommendedName>
        <fullName evidence="3 14">Coatomer subunit beta</fullName>
    </recommendedName>
    <alternativeName>
        <fullName evidence="13 14">Beta-coat protein</fullName>
    </alternativeName>
</protein>
<dbReference type="PIRSF" id="PIRSF005727">
    <property type="entry name" value="Coatomer_beta_subunit"/>
    <property type="match status" value="1"/>
</dbReference>
<keyword evidence="9 14" id="KW-0333">Golgi apparatus</keyword>
<evidence type="ECO:0000256" key="11">
    <source>
        <dbReference type="ARBA" id="ARBA00023329"/>
    </source>
</evidence>
<evidence type="ECO:0000313" key="19">
    <source>
        <dbReference type="Proteomes" id="UP000695562"/>
    </source>
</evidence>
<accession>A0A8J4UVL7</accession>
<dbReference type="Pfam" id="PF14806">
    <property type="entry name" value="Coatomer_b_Cpla"/>
    <property type="match status" value="1"/>
</dbReference>
<dbReference type="FunFam" id="1.25.10.10:FF:000444">
    <property type="entry name" value="Coatomer subunit beta"/>
    <property type="match status" value="1"/>
</dbReference>
<evidence type="ECO:0000256" key="2">
    <source>
        <dbReference type="ARBA" id="ARBA00011775"/>
    </source>
</evidence>
<feature type="domain" description="Clathrin/coatomer adaptor adaptin-like N-terminal" evidence="15">
    <location>
        <begin position="32"/>
        <end position="485"/>
    </location>
</feature>
<dbReference type="GO" id="GO:0000139">
    <property type="term" value="C:Golgi membrane"/>
    <property type="evidence" value="ECO:0007669"/>
    <property type="project" value="UniProtKB-SubCell"/>
</dbReference>
<dbReference type="InterPro" id="IPR011710">
    <property type="entry name" value="Coatomer_bsu_C"/>
</dbReference>
<evidence type="ECO:0000256" key="9">
    <source>
        <dbReference type="ARBA" id="ARBA00023034"/>
    </source>
</evidence>
<keyword evidence="19" id="KW-1185">Reference proteome</keyword>
<comment type="subcellular location">
    <subcellularLocation>
        <location evidence="14">Cytoplasm</location>
    </subcellularLocation>
    <subcellularLocation>
        <location evidence="1 14">Golgi apparatus membrane</location>
        <topology evidence="1 14">Peripheral membrane protein</topology>
        <orientation evidence="1 14">Cytoplasmic side</orientation>
    </subcellularLocation>
    <subcellularLocation>
        <location evidence="14">Cytoplasmic vesicle</location>
        <location evidence="14">COPI-coated vesicle membrane</location>
        <topology evidence="14">Peripheral membrane protein</topology>
        <orientation evidence="14">Cytoplasmic side</orientation>
    </subcellularLocation>
</comment>
<keyword evidence="7 14" id="KW-0931">ER-Golgi transport</keyword>
<dbReference type="EMBL" id="AJWJ01000052">
    <property type="protein sequence ID" value="KAF2076696.1"/>
    <property type="molecule type" value="Genomic_DNA"/>
</dbReference>
<keyword evidence="4 14" id="KW-0813">Transport</keyword>
<proteinExistence type="predicted"/>
<dbReference type="SUPFAM" id="SSF48371">
    <property type="entry name" value="ARM repeat"/>
    <property type="match status" value="1"/>
</dbReference>
<dbReference type="Proteomes" id="UP000695562">
    <property type="component" value="Unassembled WGS sequence"/>
</dbReference>
<dbReference type="GO" id="GO:0006891">
    <property type="term" value="P:intra-Golgi vesicle-mediated transport"/>
    <property type="evidence" value="ECO:0007669"/>
    <property type="project" value="TreeGrafter"/>
</dbReference>
<evidence type="ECO:0000256" key="12">
    <source>
        <dbReference type="ARBA" id="ARBA00025536"/>
    </source>
</evidence>
<evidence type="ECO:0000259" key="17">
    <source>
        <dbReference type="Pfam" id="PF14806"/>
    </source>
</evidence>
<comment type="subunit">
    <text evidence="2 14">Oligomeric complex that consists of at least the alpha, beta, beta', gamma, delta, epsilon and zeta subunits.</text>
</comment>
<comment type="function">
    <text evidence="12 14">The coatomer is a cytosolic protein complex that binds to dilysine motifs and reversibly associates with Golgi non-clathrin-coated vesicles, which further mediate biosynthetic protein transport from the ER, via the Golgi up to the trans Golgi network. Coatomer complex is required for budding from Golgi membranes, and is essential for the retrograde Golgi-to-ER transport of dilysine-tagged proteins.</text>
</comment>
<sequence length="922" mass="103729">MASASALNTSGSIEKPCTILIHYDKGDPPQINEFKQVFENGNDEQKVDALKRVILYTINGEPLSQLLMTIIKHVVPSRNHTLKKLLLIYWEVIEKTHLGKLKSEMILVCNSLLNDLNHPNEFIRGSTLRFLCKLREAEVLEPLVPAVRNNLEYRHAYVRRNAVLAIYNIYSHFEYLIPDAPELIYNFLLVEGDASCKRNAFIMLFNCAQDKAVEYLSTVLDQVPSFGDMLQFIIVELIRKVCKKNPSERSKYIKCIFTLLNSSSPAVKYESAGTLLSLSSAPTAVRGAASAYIDLLCNESDNNVKMIVLDKLLEIKKNHSKIMEELVMDIMRALSSPNLDICKKVLNIVLDSVTPKNIDEVILVLKKEINKTRFKEFDKGLEYRHLLIQTIHVSSLKYPEVLGSVIPLLIEYLGDTYKASATEVIIFVREVVETYPHLCQEITQKLIENLSSIKVSKVYRVAVWIISEYVNSVQDLTFAFTSIQKDLEELLKPKPTPEQMEIMSKSKAKVGEQISIHKLISDGDWFLAASISSSLCKLYMKAEELQMDGAALNKLKAEIMLILVVLINLAKTSQASTTKSAYERMISCIQMLIDPNPALRKIWIKDCRDSFTQYLKYLLFKQSESKKKSGKEAIVKPNSIINIRQLKSKRAFGPVDNDEDDLIKAVGIMNTTGKDSSEHAKIYQLSGYSDPIYAEAYVKVHQYDIVLDISIFNQTNDTLQNVTLELVTLGDLKICERVPSFTVGPREKTTAKASIKVSSTDNGVIMGTITFDVAGSVSQMSDKNCVILNEVHIDVIDYIQPANHSYTDLLFRSHWLEFEWENKIPVNTNINDLVQYVQHISKVTNMGILTPDIELSSETGILSANLCAKSVFGEDALANICIEKQIDGKISGFIRIRAKVQGIAVSLGEKMALKQKIAQPSA</sequence>
<dbReference type="InterPro" id="IPR016024">
    <property type="entry name" value="ARM-type_fold"/>
</dbReference>
<evidence type="ECO:0000256" key="7">
    <source>
        <dbReference type="ARBA" id="ARBA00022892"/>
    </source>
</evidence>
<dbReference type="PANTHER" id="PTHR10635">
    <property type="entry name" value="COATOMER SUBUNIT BETA"/>
    <property type="match status" value="1"/>
</dbReference>
<evidence type="ECO:0000256" key="1">
    <source>
        <dbReference type="ARBA" id="ARBA00004255"/>
    </source>
</evidence>
<keyword evidence="5 14" id="KW-0963">Cytoplasm</keyword>
<name>A0A8J4UVL7_9MYCE</name>
<evidence type="ECO:0000256" key="10">
    <source>
        <dbReference type="ARBA" id="ARBA00023136"/>
    </source>
</evidence>
<evidence type="ECO:0000259" key="16">
    <source>
        <dbReference type="Pfam" id="PF07718"/>
    </source>
</evidence>
<dbReference type="GO" id="GO:0006888">
    <property type="term" value="P:endoplasmic reticulum to Golgi vesicle-mediated transport"/>
    <property type="evidence" value="ECO:0007669"/>
    <property type="project" value="TreeGrafter"/>
</dbReference>
<evidence type="ECO:0000256" key="3">
    <source>
        <dbReference type="ARBA" id="ARBA00017024"/>
    </source>
</evidence>
<feature type="domain" description="Coatomer beta subunit appendage platform" evidence="17">
    <location>
        <begin position="782"/>
        <end position="911"/>
    </location>
</feature>
<gene>
    <name evidence="18" type="ORF">CYY_002009</name>
</gene>
<evidence type="ECO:0000256" key="4">
    <source>
        <dbReference type="ARBA" id="ARBA00022448"/>
    </source>
</evidence>
<dbReference type="InterPro" id="IPR011989">
    <property type="entry name" value="ARM-like"/>
</dbReference>
<reference evidence="18" key="1">
    <citation type="submission" date="2020-01" db="EMBL/GenBank/DDBJ databases">
        <title>Development of genomics and gene disruption for Polysphondylium violaceum indicates a role for the polyketide synthase stlB in stalk morphogenesis.</title>
        <authorList>
            <person name="Narita B."/>
            <person name="Kawabe Y."/>
            <person name="Kin K."/>
            <person name="Saito T."/>
            <person name="Gibbs R."/>
            <person name="Kuspa A."/>
            <person name="Muzny D."/>
            <person name="Queller D."/>
            <person name="Richards S."/>
            <person name="Strassman J."/>
            <person name="Sucgang R."/>
            <person name="Worley K."/>
            <person name="Schaap P."/>
        </authorList>
    </citation>
    <scope>NUCLEOTIDE SEQUENCE</scope>
    <source>
        <strain evidence="18">QSvi11</strain>
    </source>
</reference>
<keyword evidence="10 14" id="KW-0472">Membrane</keyword>
<keyword evidence="8 14" id="KW-0653">Protein transport</keyword>
<organism evidence="18 19">
    <name type="scientific">Polysphondylium violaceum</name>
    <dbReference type="NCBI Taxonomy" id="133409"/>
    <lineage>
        <taxon>Eukaryota</taxon>
        <taxon>Amoebozoa</taxon>
        <taxon>Evosea</taxon>
        <taxon>Eumycetozoa</taxon>
        <taxon>Dictyostelia</taxon>
        <taxon>Dictyosteliales</taxon>
        <taxon>Dictyosteliaceae</taxon>
        <taxon>Polysphondylium</taxon>
    </lineage>
</organism>
<keyword evidence="11 14" id="KW-0968">Cytoplasmic vesicle</keyword>
<dbReference type="InterPro" id="IPR002553">
    <property type="entry name" value="Clathrin/coatomer_adapt-like_N"/>
</dbReference>
<evidence type="ECO:0000313" key="18">
    <source>
        <dbReference type="EMBL" id="KAF2076696.1"/>
    </source>
</evidence>
<dbReference type="GO" id="GO:0006886">
    <property type="term" value="P:intracellular protein transport"/>
    <property type="evidence" value="ECO:0007669"/>
    <property type="project" value="InterPro"/>
</dbReference>
<keyword evidence="6" id="KW-0677">Repeat</keyword>
<dbReference type="GO" id="GO:0030126">
    <property type="term" value="C:COPI vesicle coat"/>
    <property type="evidence" value="ECO:0007669"/>
    <property type="project" value="InterPro"/>
</dbReference>
<evidence type="ECO:0000256" key="13">
    <source>
        <dbReference type="ARBA" id="ARBA00030841"/>
    </source>
</evidence>
<dbReference type="Gene3D" id="1.25.10.10">
    <property type="entry name" value="Leucine-rich Repeat Variant"/>
    <property type="match status" value="1"/>
</dbReference>
<dbReference type="PANTHER" id="PTHR10635:SF0">
    <property type="entry name" value="COATOMER SUBUNIT BETA"/>
    <property type="match status" value="1"/>
</dbReference>
<evidence type="ECO:0000256" key="6">
    <source>
        <dbReference type="ARBA" id="ARBA00022737"/>
    </source>
</evidence>